<dbReference type="AlphaFoldDB" id="A0A0G0QMK7"/>
<accession>A0A0G0QMK7</accession>
<dbReference type="PANTHER" id="PTHR39431">
    <property type="entry name" value="FRPA/C-RELATED PROTEIN"/>
    <property type="match status" value="1"/>
</dbReference>
<dbReference type="PANTHER" id="PTHR39431:SF1">
    <property type="entry name" value="FRPA_C-RELATED PROTEIN"/>
    <property type="match status" value="1"/>
</dbReference>
<name>A0A0G0QMK7_9BACT</name>
<organism evidence="2 3">
    <name type="scientific">Candidatus Uhrbacteria bacterium GW2011_GWF2_39_13</name>
    <dbReference type="NCBI Taxonomy" id="1618995"/>
    <lineage>
        <taxon>Bacteria</taxon>
        <taxon>Candidatus Uhriibacteriota</taxon>
    </lineage>
</organism>
<protein>
    <submittedName>
        <fullName evidence="2">Outer membrane adhesin-like protein</fullName>
    </submittedName>
</protein>
<dbReference type="Proteomes" id="UP000033935">
    <property type="component" value="Unassembled WGS sequence"/>
</dbReference>
<evidence type="ECO:0000256" key="1">
    <source>
        <dbReference type="SAM" id="Phobius"/>
    </source>
</evidence>
<keyword evidence="1" id="KW-0472">Membrane</keyword>
<evidence type="ECO:0000313" key="3">
    <source>
        <dbReference type="Proteomes" id="UP000033935"/>
    </source>
</evidence>
<sequence>MFVNTCGDGICWYKDDSLYGDKYLITKENNDGSRKVYIADTLGDSSYESQYIGTISQQDWVDIKINGTKSLDYSSAFNTYQLQVNNYGGSDIPSKVDTGQEFKITAGQVVVGVATAVVVAGIIIVLLPEETILALGGAGVLAVRSTLLALLEGNAGRILGKGAEETAKKGALDITFGIIPSIAGFFNTAISTVAPTPEVPRHDPLILDLDGDGIETTNLTNGGYFDHDENGFAETSAWVGIDDGVLAMDLDEDGIINNGSELIETFTDLSIDTNDTDFANLKVLKGDGSFMTISEAGIKSISLTYSNVNITDANGNQQISLKKAA</sequence>
<gene>
    <name evidence="2" type="ORF">UT30_C0044G0003</name>
</gene>
<comment type="caution">
    <text evidence="2">The sequence shown here is derived from an EMBL/GenBank/DDBJ whole genome shotgun (WGS) entry which is preliminary data.</text>
</comment>
<keyword evidence="1" id="KW-0812">Transmembrane</keyword>
<dbReference type="EMBL" id="LBWG01000044">
    <property type="protein sequence ID" value="KKR02932.1"/>
    <property type="molecule type" value="Genomic_DNA"/>
</dbReference>
<evidence type="ECO:0000313" key="2">
    <source>
        <dbReference type="EMBL" id="KKR02932.1"/>
    </source>
</evidence>
<reference evidence="2 3" key="1">
    <citation type="journal article" date="2015" name="Nature">
        <title>rRNA introns, odd ribosomes, and small enigmatic genomes across a large radiation of phyla.</title>
        <authorList>
            <person name="Brown C.T."/>
            <person name="Hug L.A."/>
            <person name="Thomas B.C."/>
            <person name="Sharon I."/>
            <person name="Castelle C.J."/>
            <person name="Singh A."/>
            <person name="Wilkins M.J."/>
            <person name="Williams K.H."/>
            <person name="Banfield J.F."/>
        </authorList>
    </citation>
    <scope>NUCLEOTIDE SEQUENCE [LARGE SCALE GENOMIC DNA]</scope>
</reference>
<feature type="transmembrane region" description="Helical" evidence="1">
    <location>
        <begin position="104"/>
        <end position="126"/>
    </location>
</feature>
<keyword evidence="1" id="KW-1133">Transmembrane helix</keyword>
<proteinExistence type="predicted"/>